<evidence type="ECO:0000313" key="1">
    <source>
        <dbReference type="EMBL" id="ATL89819.1"/>
    </source>
</evidence>
<protein>
    <submittedName>
        <fullName evidence="1">Uncharacterized protein</fullName>
    </submittedName>
</protein>
<dbReference type="Proteomes" id="UP000223709">
    <property type="component" value="Chromosome"/>
</dbReference>
<reference evidence="1 2" key="1">
    <citation type="submission" date="2017-10" db="EMBL/GenBank/DDBJ databases">
        <title>Complete Genome Sequence of Faecalibacterium prausnitzii isolated from the gut of healthy adult Indian.</title>
        <authorList>
            <person name="Bag S."/>
            <person name="Ghosh T.S."/>
            <person name="Das B."/>
        </authorList>
    </citation>
    <scope>NUCLEOTIDE SEQUENCE [LARGE SCALE GENOMIC DNA]</scope>
    <source>
        <strain evidence="1 2">Indica</strain>
    </source>
</reference>
<sequence>MLIVDRNLYPYRYKNRRFFIVMKTVIQIGIRNWVLYDRAERTYRRIFKNIGQSDPVNVNEYLSHFRGTNKIVGFSWNKKRTGEAGE</sequence>
<name>A0A291T9K3_9FIRM</name>
<dbReference type="AlphaFoldDB" id="A0A291T9K3"/>
<dbReference type="EMBL" id="CP023819">
    <property type="protein sequence ID" value="ATL89819.1"/>
    <property type="molecule type" value="Genomic_DNA"/>
</dbReference>
<gene>
    <name evidence="1" type="ORF">CRH10_05680</name>
</gene>
<evidence type="ECO:0000313" key="2">
    <source>
        <dbReference type="Proteomes" id="UP000223709"/>
    </source>
</evidence>
<proteinExistence type="predicted"/>
<accession>A0A291T9K3</accession>
<organism evidence="1 2">
    <name type="scientific">Faecalibacterium prausnitzii</name>
    <dbReference type="NCBI Taxonomy" id="853"/>
    <lineage>
        <taxon>Bacteria</taxon>
        <taxon>Bacillati</taxon>
        <taxon>Bacillota</taxon>
        <taxon>Clostridia</taxon>
        <taxon>Eubacteriales</taxon>
        <taxon>Oscillospiraceae</taxon>
        <taxon>Faecalibacterium</taxon>
    </lineage>
</organism>